<dbReference type="STRING" id="1805282.AUJ44_03805"/>
<gene>
    <name evidence="3" type="ORF">AUJ44_03805</name>
</gene>
<feature type="region of interest" description="Disordered" evidence="1">
    <location>
        <begin position="149"/>
        <end position="190"/>
    </location>
</feature>
<feature type="region of interest" description="Disordered" evidence="1">
    <location>
        <begin position="220"/>
        <end position="239"/>
    </location>
</feature>
<feature type="compositionally biased region" description="Low complexity" evidence="1">
    <location>
        <begin position="334"/>
        <end position="351"/>
    </location>
</feature>
<dbReference type="EMBL" id="MNVO01000056">
    <property type="protein sequence ID" value="OIO31790.1"/>
    <property type="molecule type" value="Genomic_DNA"/>
</dbReference>
<comment type="caution">
    <text evidence="3">The sequence shown here is derived from an EMBL/GenBank/DDBJ whole genome shotgun (WGS) entry which is preliminary data.</text>
</comment>
<feature type="compositionally biased region" description="Polar residues" evidence="1">
    <location>
        <begin position="150"/>
        <end position="169"/>
    </location>
</feature>
<evidence type="ECO:0000313" key="4">
    <source>
        <dbReference type="Proteomes" id="UP000183206"/>
    </source>
</evidence>
<evidence type="ECO:0008006" key="5">
    <source>
        <dbReference type="Google" id="ProtNLM"/>
    </source>
</evidence>
<evidence type="ECO:0000313" key="3">
    <source>
        <dbReference type="EMBL" id="OIO31790.1"/>
    </source>
</evidence>
<evidence type="ECO:0000256" key="1">
    <source>
        <dbReference type="SAM" id="MobiDB-lite"/>
    </source>
</evidence>
<sequence length="415" mass="39346">MKKVLISLISLCCLCACAHSTTVVPKVGGPGANIAEKYGVWSMVVDTGTGFDGGAKGTCTYTFVRDIPIGQACFGGVGWGQSMVDGFGVGAGAAIATAFGNATAAREIAKGAERAAQATASGNVQAAEAIATGNVEAARAFGTNLAPPTYNASTTLTNEGGNQSQAQDQTATGGEGGAANSTGGSVDGVSATSGDANVNLADGAVSAVASPTQNGGVMTGGAVSVTANPNSSSTSHGGNVGDVAGGDVAVAPGAVRVENTNTAGGATTGAVNVAGSTSSSGVGDISTTAEGGSGGTSYTGPTVVSSTNTASGGAGGIGGNATANPTINATGGASMAHTYSSSSSNSTSDATADVDQSDHSVVNRVVNNNTTNNNGPHIVAPGGTVQTSNVGGSGNVVGQVAATDHSVAQGIVAPH</sequence>
<reference evidence="3 4" key="1">
    <citation type="journal article" date="2016" name="Environ. Microbiol.">
        <title>Genomic resolution of a cold subsurface aquifer community provides metabolic insights for novel microbes adapted to high CO concentrations.</title>
        <authorList>
            <person name="Probst A.J."/>
            <person name="Castelle C.J."/>
            <person name="Singh A."/>
            <person name="Brown C.T."/>
            <person name="Anantharaman K."/>
            <person name="Sharon I."/>
            <person name="Hug L.A."/>
            <person name="Burstein D."/>
            <person name="Emerson J.B."/>
            <person name="Thomas B.C."/>
            <person name="Banfield J.F."/>
        </authorList>
    </citation>
    <scope>NUCLEOTIDE SEQUENCE [LARGE SCALE GENOMIC DNA]</scope>
    <source>
        <strain evidence="3">CG1_02_47_685</strain>
    </source>
</reference>
<evidence type="ECO:0000256" key="2">
    <source>
        <dbReference type="SAM" id="SignalP"/>
    </source>
</evidence>
<feature type="signal peptide" evidence="2">
    <location>
        <begin position="1"/>
        <end position="18"/>
    </location>
</feature>
<organism evidence="3 4">
    <name type="scientific">Candidatus Nomurabacteria bacterium CG1_02_47_685</name>
    <dbReference type="NCBI Taxonomy" id="1805282"/>
    <lineage>
        <taxon>Bacteria</taxon>
        <taxon>Candidatus Nomuraibacteriota</taxon>
    </lineage>
</organism>
<feature type="chain" id="PRO_5012407776" description="ESPR domain-containing protein" evidence="2">
    <location>
        <begin position="19"/>
        <end position="415"/>
    </location>
</feature>
<dbReference type="AlphaFoldDB" id="A0A1J4VB56"/>
<keyword evidence="2" id="KW-0732">Signal</keyword>
<feature type="region of interest" description="Disordered" evidence="1">
    <location>
        <begin position="334"/>
        <end position="356"/>
    </location>
</feature>
<accession>A0A1J4VB56</accession>
<protein>
    <recommendedName>
        <fullName evidence="5">ESPR domain-containing protein</fullName>
    </recommendedName>
</protein>
<dbReference type="Proteomes" id="UP000183206">
    <property type="component" value="Unassembled WGS sequence"/>
</dbReference>
<proteinExistence type="predicted"/>
<name>A0A1J4VB56_9BACT</name>
<feature type="compositionally biased region" description="Polar residues" evidence="1">
    <location>
        <begin position="225"/>
        <end position="236"/>
    </location>
</feature>